<protein>
    <submittedName>
        <fullName evidence="2">Stage II sporulation protein P</fullName>
    </submittedName>
</protein>
<name>A0ABT9VCI0_9BACI</name>
<keyword evidence="1" id="KW-1133">Transmembrane helix</keyword>
<dbReference type="Proteomes" id="UP001224359">
    <property type="component" value="Unassembled WGS sequence"/>
</dbReference>
<reference evidence="2 3" key="1">
    <citation type="submission" date="2023-07" db="EMBL/GenBank/DDBJ databases">
        <title>Genomic Encyclopedia of Type Strains, Phase IV (KMG-IV): sequencing the most valuable type-strain genomes for metagenomic binning, comparative biology and taxonomic classification.</title>
        <authorList>
            <person name="Goeker M."/>
        </authorList>
    </citation>
    <scope>NUCLEOTIDE SEQUENCE [LARGE SCALE GENOMIC DNA]</scope>
    <source>
        <strain evidence="2 3">DSM 16460</strain>
    </source>
</reference>
<comment type="caution">
    <text evidence="2">The sequence shown here is derived from an EMBL/GenBank/DDBJ whole genome shotgun (WGS) entry which is preliminary data.</text>
</comment>
<dbReference type="RefSeq" id="WP_306974561.1">
    <property type="nucleotide sequence ID" value="NZ_JAUSTQ010000002.1"/>
</dbReference>
<gene>
    <name evidence="2" type="ORF">J2S77_000636</name>
</gene>
<dbReference type="Pfam" id="PF07454">
    <property type="entry name" value="SpoIIP"/>
    <property type="match status" value="1"/>
</dbReference>
<sequence length="374" mass="42697">MNRPLYILRSIVKAIKHNPMLIFVVLFICLWLVIPLFSKGSPESSTNLMHEWIQEIDGSTLTTLMSFDQPVLADLQSDHDQTLSFSNIIIPLITNSPYQDLRLLFGHELPNFPGNQGRIAIAGSGTNQFTTSVESAPPDYIFEQEEEIDESEQRSTDVYEDEAVYIYNTHNREAFLPYLDEDATSNEAFNHVDNVVDLSVTLKERLQERGIDSYVEKTDFYKILQQKGLEYHESYDVAREVVADYHEQEPTEYFIDIHRDGQPHRITTTTINDKPAAKLMFVVGGDHEDYEANLEFAAELHEMLEERYPSLSRGVQISEGEGTNGVFNQDLSEQKLLLEVGGVDNDFEEMNYSLDLFADVLADYIAENNQSEGE</sequence>
<proteinExistence type="predicted"/>
<organism evidence="2 3">
    <name type="scientific">Alkalibacillus salilacus</name>
    <dbReference type="NCBI Taxonomy" id="284582"/>
    <lineage>
        <taxon>Bacteria</taxon>
        <taxon>Bacillati</taxon>
        <taxon>Bacillota</taxon>
        <taxon>Bacilli</taxon>
        <taxon>Bacillales</taxon>
        <taxon>Bacillaceae</taxon>
        <taxon>Alkalibacillus</taxon>
    </lineage>
</organism>
<evidence type="ECO:0000313" key="3">
    <source>
        <dbReference type="Proteomes" id="UP001224359"/>
    </source>
</evidence>
<dbReference type="NCBIfam" id="TIGR02867">
    <property type="entry name" value="spore_II_P"/>
    <property type="match status" value="1"/>
</dbReference>
<dbReference type="InterPro" id="IPR010897">
    <property type="entry name" value="Spore_II_P"/>
</dbReference>
<dbReference type="Gene3D" id="3.40.630.40">
    <property type="entry name" value="Zn-dependent exopeptidases"/>
    <property type="match status" value="1"/>
</dbReference>
<keyword evidence="1" id="KW-0812">Transmembrane</keyword>
<feature type="transmembrane region" description="Helical" evidence="1">
    <location>
        <begin position="20"/>
        <end position="38"/>
    </location>
</feature>
<evidence type="ECO:0000313" key="2">
    <source>
        <dbReference type="EMBL" id="MDQ0158680.1"/>
    </source>
</evidence>
<accession>A0ABT9VCI0</accession>
<dbReference type="EMBL" id="JAUSTQ010000002">
    <property type="protein sequence ID" value="MDQ0158680.1"/>
    <property type="molecule type" value="Genomic_DNA"/>
</dbReference>
<evidence type="ECO:0000256" key="1">
    <source>
        <dbReference type="SAM" id="Phobius"/>
    </source>
</evidence>
<dbReference type="SUPFAM" id="SSF53187">
    <property type="entry name" value="Zn-dependent exopeptidases"/>
    <property type="match status" value="1"/>
</dbReference>
<keyword evidence="3" id="KW-1185">Reference proteome</keyword>
<keyword evidence="1" id="KW-0472">Membrane</keyword>